<reference evidence="2" key="1">
    <citation type="journal article" date="2023" name="Mol. Phylogenet. Evol.">
        <title>Genome-scale phylogeny and comparative genomics of the fungal order Sordariales.</title>
        <authorList>
            <person name="Hensen N."/>
            <person name="Bonometti L."/>
            <person name="Westerberg I."/>
            <person name="Brannstrom I.O."/>
            <person name="Guillou S."/>
            <person name="Cros-Aarteil S."/>
            <person name="Calhoun S."/>
            <person name="Haridas S."/>
            <person name="Kuo A."/>
            <person name="Mondo S."/>
            <person name="Pangilinan J."/>
            <person name="Riley R."/>
            <person name="LaButti K."/>
            <person name="Andreopoulos B."/>
            <person name="Lipzen A."/>
            <person name="Chen C."/>
            <person name="Yan M."/>
            <person name="Daum C."/>
            <person name="Ng V."/>
            <person name="Clum A."/>
            <person name="Steindorff A."/>
            <person name="Ohm R.A."/>
            <person name="Martin F."/>
            <person name="Silar P."/>
            <person name="Natvig D.O."/>
            <person name="Lalanne C."/>
            <person name="Gautier V."/>
            <person name="Ament-Velasquez S.L."/>
            <person name="Kruys A."/>
            <person name="Hutchinson M.I."/>
            <person name="Powell A.J."/>
            <person name="Barry K."/>
            <person name="Miller A.N."/>
            <person name="Grigoriev I.V."/>
            <person name="Debuchy R."/>
            <person name="Gladieux P."/>
            <person name="Hiltunen Thoren M."/>
            <person name="Johannesson H."/>
        </authorList>
    </citation>
    <scope>NUCLEOTIDE SEQUENCE</scope>
    <source>
        <strain evidence="2">CBS 232.78</strain>
    </source>
</reference>
<feature type="compositionally biased region" description="Basic and acidic residues" evidence="1">
    <location>
        <begin position="92"/>
        <end position="102"/>
    </location>
</feature>
<name>A0AAE0KK36_9PEZI</name>
<organism evidence="2 3">
    <name type="scientific">Podospora didyma</name>
    <dbReference type="NCBI Taxonomy" id="330526"/>
    <lineage>
        <taxon>Eukaryota</taxon>
        <taxon>Fungi</taxon>
        <taxon>Dikarya</taxon>
        <taxon>Ascomycota</taxon>
        <taxon>Pezizomycotina</taxon>
        <taxon>Sordariomycetes</taxon>
        <taxon>Sordariomycetidae</taxon>
        <taxon>Sordariales</taxon>
        <taxon>Podosporaceae</taxon>
        <taxon>Podospora</taxon>
    </lineage>
</organism>
<feature type="compositionally biased region" description="Low complexity" evidence="1">
    <location>
        <begin position="1"/>
        <end position="20"/>
    </location>
</feature>
<accession>A0AAE0KK36</accession>
<dbReference type="AlphaFoldDB" id="A0AAE0KK36"/>
<reference evidence="2" key="2">
    <citation type="submission" date="2023-06" db="EMBL/GenBank/DDBJ databases">
        <authorList>
            <consortium name="Lawrence Berkeley National Laboratory"/>
            <person name="Haridas S."/>
            <person name="Hensen N."/>
            <person name="Bonometti L."/>
            <person name="Westerberg I."/>
            <person name="Brannstrom I.O."/>
            <person name="Guillou S."/>
            <person name="Cros-Aarteil S."/>
            <person name="Calhoun S."/>
            <person name="Kuo A."/>
            <person name="Mondo S."/>
            <person name="Pangilinan J."/>
            <person name="Riley R."/>
            <person name="LaButti K."/>
            <person name="Andreopoulos B."/>
            <person name="Lipzen A."/>
            <person name="Chen C."/>
            <person name="Yanf M."/>
            <person name="Daum C."/>
            <person name="Ng V."/>
            <person name="Clum A."/>
            <person name="Steindorff A."/>
            <person name="Ohm R."/>
            <person name="Martin F."/>
            <person name="Silar P."/>
            <person name="Natvig D."/>
            <person name="Lalanne C."/>
            <person name="Gautier V."/>
            <person name="Ament-velasquez S.L."/>
            <person name="Kruys A."/>
            <person name="Hutchinson M.I."/>
            <person name="Powell A.J."/>
            <person name="Barry K."/>
            <person name="Miller A.N."/>
            <person name="Grigoriev I.V."/>
            <person name="Debuchy R."/>
            <person name="Gladieux P."/>
            <person name="Thoren M.H."/>
            <person name="Johannesson H."/>
        </authorList>
    </citation>
    <scope>NUCLEOTIDE SEQUENCE</scope>
    <source>
        <strain evidence="2">CBS 232.78</strain>
    </source>
</reference>
<dbReference type="Proteomes" id="UP001285441">
    <property type="component" value="Unassembled WGS sequence"/>
</dbReference>
<dbReference type="PANTHER" id="PTHR37332:SF1">
    <property type="entry name" value="ELMO DOMAIN-CONTAINING PROTEIN"/>
    <property type="match status" value="1"/>
</dbReference>
<feature type="compositionally biased region" description="Low complexity" evidence="1">
    <location>
        <begin position="47"/>
        <end position="67"/>
    </location>
</feature>
<feature type="compositionally biased region" description="Low complexity" evidence="1">
    <location>
        <begin position="27"/>
        <end position="39"/>
    </location>
</feature>
<evidence type="ECO:0000313" key="2">
    <source>
        <dbReference type="EMBL" id="KAK3377913.1"/>
    </source>
</evidence>
<dbReference type="EMBL" id="JAULSW010000006">
    <property type="protein sequence ID" value="KAK3377913.1"/>
    <property type="molecule type" value="Genomic_DNA"/>
</dbReference>
<keyword evidence="3" id="KW-1185">Reference proteome</keyword>
<feature type="compositionally biased region" description="Low complexity" evidence="1">
    <location>
        <begin position="79"/>
        <end position="89"/>
    </location>
</feature>
<evidence type="ECO:0000313" key="3">
    <source>
        <dbReference type="Proteomes" id="UP001285441"/>
    </source>
</evidence>
<evidence type="ECO:0000256" key="1">
    <source>
        <dbReference type="SAM" id="MobiDB-lite"/>
    </source>
</evidence>
<feature type="region of interest" description="Disordered" evidence="1">
    <location>
        <begin position="339"/>
        <end position="383"/>
    </location>
</feature>
<gene>
    <name evidence="2" type="ORF">B0H63DRAFT_451746</name>
</gene>
<feature type="region of interest" description="Disordered" evidence="1">
    <location>
        <begin position="1"/>
        <end position="135"/>
    </location>
</feature>
<feature type="compositionally biased region" description="Gly residues" evidence="1">
    <location>
        <begin position="68"/>
        <end position="78"/>
    </location>
</feature>
<protein>
    <submittedName>
        <fullName evidence="2">Uncharacterized protein</fullName>
    </submittedName>
</protein>
<dbReference type="PANTHER" id="PTHR37332">
    <property type="entry name" value="EXPRESSED PROTEIN"/>
    <property type="match status" value="1"/>
</dbReference>
<sequence length="503" mass="53724">MQRIGATPTQPAAPFFASLFSGGGSSSGNNLNGSSSSPSKSHRKTPSKSLSFSKSPSKSRPGTSSGEPGIGQQPGQGPGDSSPQQQRQPNVLHKERDRDRRPSFGRKASFSSSSPNKGGSRRRAESSANANANGGNLGFYFSSASLTSSDDPAIPPLPEFSLSAAAKLSRESDAIASPALSSDGFKMLSRTATTPVNGFSSTSQLAPPAQVTPGQPSELSVLHQHIQETANKRISTLDYLRKAHEGRVYWFNTLLFDKPDLARMPYFDSRKLARRATNYLLLGISLPTVTDLNSNNPVEFLRSLNTLLSEFESFQQLHSENGGTSSSSLSRARLPQMFRRATPGYPGKGRRSSSATDSAGYPTLDSSDNPADDNNHHPFPADPISAAAAAPASVINFASSEVDLLPGEEYTHLLTPTLPFDPDFFETFATLCDVLIDTYTRFLSLVPTPRECGGSVAELFTKADSKVRKLLVQGVIKEFEDASRTGAKTEVANVGKVVLGGLM</sequence>
<proteinExistence type="predicted"/>
<comment type="caution">
    <text evidence="2">The sequence shown here is derived from an EMBL/GenBank/DDBJ whole genome shotgun (WGS) entry which is preliminary data.</text>
</comment>